<proteinExistence type="predicted"/>
<dbReference type="EMBL" id="SIDB01000001">
    <property type="protein sequence ID" value="KAI3437835.1"/>
    <property type="molecule type" value="Genomic_DNA"/>
</dbReference>
<evidence type="ECO:0000313" key="2">
    <source>
        <dbReference type="EMBL" id="KAI3437835.1"/>
    </source>
</evidence>
<reference evidence="2" key="2">
    <citation type="submission" date="2020-11" db="EMBL/GenBank/DDBJ databases">
        <authorList>
            <person name="Cecchin M."/>
            <person name="Marcolungo L."/>
            <person name="Rossato M."/>
            <person name="Girolomoni L."/>
            <person name="Cosentino E."/>
            <person name="Cuine S."/>
            <person name="Li-Beisson Y."/>
            <person name="Delledonne M."/>
            <person name="Ballottari M."/>
        </authorList>
    </citation>
    <scope>NUCLEOTIDE SEQUENCE</scope>
    <source>
        <strain evidence="2">211/11P</strain>
        <tissue evidence="2">Whole cell</tissue>
    </source>
</reference>
<feature type="region of interest" description="Disordered" evidence="1">
    <location>
        <begin position="132"/>
        <end position="176"/>
    </location>
</feature>
<evidence type="ECO:0000256" key="1">
    <source>
        <dbReference type="SAM" id="MobiDB-lite"/>
    </source>
</evidence>
<comment type="caution">
    <text evidence="2">The sequence shown here is derived from an EMBL/GenBank/DDBJ whole genome shotgun (WGS) entry which is preliminary data.</text>
</comment>
<dbReference type="AlphaFoldDB" id="A0A9D4TY46"/>
<dbReference type="OrthoDB" id="512643at2759"/>
<protein>
    <submittedName>
        <fullName evidence="2">Uncharacterized protein</fullName>
    </submittedName>
</protein>
<dbReference type="Proteomes" id="UP001055712">
    <property type="component" value="Unassembled WGS sequence"/>
</dbReference>
<organism evidence="2 3">
    <name type="scientific">Chlorella vulgaris</name>
    <name type="common">Green alga</name>
    <dbReference type="NCBI Taxonomy" id="3077"/>
    <lineage>
        <taxon>Eukaryota</taxon>
        <taxon>Viridiplantae</taxon>
        <taxon>Chlorophyta</taxon>
        <taxon>core chlorophytes</taxon>
        <taxon>Trebouxiophyceae</taxon>
        <taxon>Chlorellales</taxon>
        <taxon>Chlorellaceae</taxon>
        <taxon>Chlorella clade</taxon>
        <taxon>Chlorella</taxon>
    </lineage>
</organism>
<evidence type="ECO:0000313" key="3">
    <source>
        <dbReference type="Proteomes" id="UP001055712"/>
    </source>
</evidence>
<name>A0A9D4TY46_CHLVU</name>
<sequence>MHQVAAAAVASASFTAARKLQHRSSRKNITHHRSRCVVARSQDEYKELVSSLKLLADQELAAWAAQNRERLSLRFLGWLSEEELAAASTDPDNQQQLWDLGSKLMVLREGLSPVGNDVLQAELRNAALKCSTSFNSSSGEDEDEQELASSPGDVHGSTAQRRQDAQQQQQQDQQQQGLAVLANPALGSVVQQAAALGLSPEGMTLFQQQAAALEAMVGVSRARSLTEVIGRTKVQGQQQLDRMAEADAAVRILDVLLSVPHRDDRAAMLPDAFDPPASSLGEADDAVGYSSDEDQVSTSPLRLLQAIDLYLARLQDGGAGEGRALLSAHSNVSAPQMRAALLHLREDVDAYWQALDEDGC</sequence>
<reference evidence="2" key="1">
    <citation type="journal article" date="2019" name="Plant J.">
        <title>Chlorella vulgaris genome assembly and annotation reveals the molecular basis for metabolic acclimation to high light conditions.</title>
        <authorList>
            <person name="Cecchin M."/>
            <person name="Marcolungo L."/>
            <person name="Rossato M."/>
            <person name="Girolomoni L."/>
            <person name="Cosentino E."/>
            <person name="Cuine S."/>
            <person name="Li-Beisson Y."/>
            <person name="Delledonne M."/>
            <person name="Ballottari M."/>
        </authorList>
    </citation>
    <scope>NUCLEOTIDE SEQUENCE</scope>
    <source>
        <strain evidence="2">211/11P</strain>
    </source>
</reference>
<accession>A0A9D4TY46</accession>
<keyword evidence="3" id="KW-1185">Reference proteome</keyword>
<gene>
    <name evidence="2" type="ORF">D9Q98_000281</name>
</gene>
<feature type="compositionally biased region" description="Low complexity" evidence="1">
    <location>
        <begin position="165"/>
        <end position="176"/>
    </location>
</feature>